<feature type="transmembrane region" description="Helical" evidence="1">
    <location>
        <begin position="18"/>
        <end position="35"/>
    </location>
</feature>
<sequence>MTALVRYVLAHVGLSQRYLPPTLVLLAVLAMLYTGDAGPALPAYVLTAGLLVPVTAWFTIAARGVETPEQRAVTQVTAGGPVRVLVAETAACLLYTAAVTAISLLWPQVAHGRASLAEFGAGAVAHLTCGVVGVAVGLLCGRPLVSRVGTASLVGCALVLLALLGEWVSPVPATLRLLGTNTATDRPTVLIGLTVVAVAMLAAASAVVLVLGRRRE</sequence>
<name>A0ABT1HQN8_STRSD</name>
<keyword evidence="1" id="KW-0472">Membrane</keyword>
<keyword evidence="1" id="KW-1133">Transmembrane helix</keyword>
<gene>
    <name evidence="2" type="ORF">LX15_001518</name>
</gene>
<accession>A0ABT1HQN8</accession>
<comment type="caution">
    <text evidence="2">The sequence shown here is derived from an EMBL/GenBank/DDBJ whole genome shotgun (WGS) entry which is preliminary data.</text>
</comment>
<evidence type="ECO:0000256" key="1">
    <source>
        <dbReference type="SAM" id="Phobius"/>
    </source>
</evidence>
<reference evidence="2 3" key="1">
    <citation type="submission" date="2022-06" db="EMBL/GenBank/DDBJ databases">
        <title>Genomic Encyclopedia of Archaeal and Bacterial Type Strains, Phase II (KMG-II): from individual species to whole genera.</title>
        <authorList>
            <person name="Goeker M."/>
        </authorList>
    </citation>
    <scope>NUCLEOTIDE SEQUENCE [LARGE SCALE GENOMIC DNA]</scope>
    <source>
        <strain evidence="2 3">DSM 40477</strain>
    </source>
</reference>
<feature type="transmembrane region" description="Helical" evidence="1">
    <location>
        <begin position="148"/>
        <end position="169"/>
    </location>
</feature>
<feature type="transmembrane region" description="Helical" evidence="1">
    <location>
        <begin position="41"/>
        <end position="61"/>
    </location>
</feature>
<keyword evidence="1" id="KW-0812">Transmembrane</keyword>
<evidence type="ECO:0000313" key="2">
    <source>
        <dbReference type="EMBL" id="MCP2257832.1"/>
    </source>
</evidence>
<feature type="transmembrane region" description="Helical" evidence="1">
    <location>
        <begin position="119"/>
        <end position="141"/>
    </location>
</feature>
<organism evidence="2 3">
    <name type="scientific">Streptoalloteichus tenebrarius (strain ATCC 17920 / DSM 40477 / JCM 4838 / CBS 697.72 / NBRC 16177 / NCIMB 11028 / NRRL B-12390 / A12253. 1 / ISP 5477)</name>
    <name type="common">Streptomyces tenebrarius</name>
    <dbReference type="NCBI Taxonomy" id="1933"/>
    <lineage>
        <taxon>Bacteria</taxon>
        <taxon>Bacillati</taxon>
        <taxon>Actinomycetota</taxon>
        <taxon>Actinomycetes</taxon>
        <taxon>Pseudonocardiales</taxon>
        <taxon>Pseudonocardiaceae</taxon>
        <taxon>Streptoalloteichus</taxon>
    </lineage>
</organism>
<evidence type="ECO:0008006" key="4">
    <source>
        <dbReference type="Google" id="ProtNLM"/>
    </source>
</evidence>
<protein>
    <recommendedName>
        <fullName evidence="4">ABC transporter</fullName>
    </recommendedName>
</protein>
<dbReference type="Proteomes" id="UP001205311">
    <property type="component" value="Unassembled WGS sequence"/>
</dbReference>
<evidence type="ECO:0000313" key="3">
    <source>
        <dbReference type="Proteomes" id="UP001205311"/>
    </source>
</evidence>
<proteinExistence type="predicted"/>
<keyword evidence="3" id="KW-1185">Reference proteome</keyword>
<feature type="transmembrane region" description="Helical" evidence="1">
    <location>
        <begin position="189"/>
        <end position="211"/>
    </location>
</feature>
<dbReference type="RefSeq" id="WP_253668774.1">
    <property type="nucleotide sequence ID" value="NZ_JAMTCP010000005.1"/>
</dbReference>
<dbReference type="EMBL" id="JAMTCP010000005">
    <property type="protein sequence ID" value="MCP2257832.1"/>
    <property type="molecule type" value="Genomic_DNA"/>
</dbReference>
<feature type="transmembrane region" description="Helical" evidence="1">
    <location>
        <begin position="82"/>
        <end position="107"/>
    </location>
</feature>